<sequence length="93" mass="10463">MAIADASYRFTLVAVGAPGRHSDRRVLQATSFGKQLQDQALVFSVPARLPRSTKVAPHLFVGDEAFQLRPDFMHPYPGKHVRPAQRVFNYRLS</sequence>
<dbReference type="GO" id="GO:0046872">
    <property type="term" value="F:metal ion binding"/>
    <property type="evidence" value="ECO:0007669"/>
    <property type="project" value="UniProtKB-KW"/>
</dbReference>
<evidence type="ECO:0000259" key="3">
    <source>
        <dbReference type="Pfam" id="PF13359"/>
    </source>
</evidence>
<dbReference type="InterPro" id="IPR027806">
    <property type="entry name" value="HARBI1_dom"/>
</dbReference>
<comment type="caution">
    <text evidence="4">The sequence shown here is derived from an EMBL/GenBank/DDBJ whole genome shotgun (WGS) entry which is preliminary data.</text>
</comment>
<dbReference type="Pfam" id="PF13359">
    <property type="entry name" value="DDE_Tnp_4"/>
    <property type="match status" value="1"/>
</dbReference>
<comment type="cofactor">
    <cofactor evidence="1">
        <name>a divalent metal cation</name>
        <dbReference type="ChEBI" id="CHEBI:60240"/>
    </cofactor>
</comment>
<dbReference type="OrthoDB" id="6434870at2759"/>
<name>A0A9J6HCL7_HAELO</name>
<keyword evidence="2" id="KW-0479">Metal-binding</keyword>
<dbReference type="AlphaFoldDB" id="A0A9J6HCL7"/>
<proteinExistence type="predicted"/>
<accession>A0A9J6HCL7</accession>
<reference evidence="4 5" key="1">
    <citation type="journal article" date="2020" name="Cell">
        <title>Large-Scale Comparative Analyses of Tick Genomes Elucidate Their Genetic Diversity and Vector Capacities.</title>
        <authorList>
            <consortium name="Tick Genome and Microbiome Consortium (TIGMIC)"/>
            <person name="Jia N."/>
            <person name="Wang J."/>
            <person name="Shi W."/>
            <person name="Du L."/>
            <person name="Sun Y."/>
            <person name="Zhan W."/>
            <person name="Jiang J.F."/>
            <person name="Wang Q."/>
            <person name="Zhang B."/>
            <person name="Ji P."/>
            <person name="Bell-Sakyi L."/>
            <person name="Cui X.M."/>
            <person name="Yuan T.T."/>
            <person name="Jiang B.G."/>
            <person name="Yang W.F."/>
            <person name="Lam T.T."/>
            <person name="Chang Q.C."/>
            <person name="Ding S.J."/>
            <person name="Wang X.J."/>
            <person name="Zhu J.G."/>
            <person name="Ruan X.D."/>
            <person name="Zhao L."/>
            <person name="Wei J.T."/>
            <person name="Ye R.Z."/>
            <person name="Que T.C."/>
            <person name="Du C.H."/>
            <person name="Zhou Y.H."/>
            <person name="Cheng J.X."/>
            <person name="Dai P.F."/>
            <person name="Guo W.B."/>
            <person name="Han X.H."/>
            <person name="Huang E.J."/>
            <person name="Li L.F."/>
            <person name="Wei W."/>
            <person name="Gao Y.C."/>
            <person name="Liu J.Z."/>
            <person name="Shao H.Z."/>
            <person name="Wang X."/>
            <person name="Wang C.C."/>
            <person name="Yang T.C."/>
            <person name="Huo Q.B."/>
            <person name="Li W."/>
            <person name="Chen H.Y."/>
            <person name="Chen S.E."/>
            <person name="Zhou L.G."/>
            <person name="Ni X.B."/>
            <person name="Tian J.H."/>
            <person name="Sheng Y."/>
            <person name="Liu T."/>
            <person name="Pan Y.S."/>
            <person name="Xia L.Y."/>
            <person name="Li J."/>
            <person name="Zhao F."/>
            <person name="Cao W.C."/>
        </authorList>
    </citation>
    <scope>NUCLEOTIDE SEQUENCE [LARGE SCALE GENOMIC DNA]</scope>
    <source>
        <strain evidence="4">HaeL-2018</strain>
    </source>
</reference>
<evidence type="ECO:0000313" key="5">
    <source>
        <dbReference type="Proteomes" id="UP000821853"/>
    </source>
</evidence>
<evidence type="ECO:0000313" key="4">
    <source>
        <dbReference type="EMBL" id="KAH9384600.1"/>
    </source>
</evidence>
<evidence type="ECO:0000256" key="2">
    <source>
        <dbReference type="ARBA" id="ARBA00022723"/>
    </source>
</evidence>
<organism evidence="4 5">
    <name type="scientific">Haemaphysalis longicornis</name>
    <name type="common">Bush tick</name>
    <dbReference type="NCBI Taxonomy" id="44386"/>
    <lineage>
        <taxon>Eukaryota</taxon>
        <taxon>Metazoa</taxon>
        <taxon>Ecdysozoa</taxon>
        <taxon>Arthropoda</taxon>
        <taxon>Chelicerata</taxon>
        <taxon>Arachnida</taxon>
        <taxon>Acari</taxon>
        <taxon>Parasitiformes</taxon>
        <taxon>Ixodida</taxon>
        <taxon>Ixodoidea</taxon>
        <taxon>Ixodidae</taxon>
        <taxon>Haemaphysalinae</taxon>
        <taxon>Haemaphysalis</taxon>
    </lineage>
</organism>
<protein>
    <recommendedName>
        <fullName evidence="3">DDE Tnp4 domain-containing protein</fullName>
    </recommendedName>
</protein>
<feature type="domain" description="DDE Tnp4" evidence="3">
    <location>
        <begin position="2"/>
        <end position="93"/>
    </location>
</feature>
<gene>
    <name evidence="4" type="ORF">HPB48_026609</name>
</gene>
<dbReference type="VEuPathDB" id="VectorBase:HLOH_063748"/>
<evidence type="ECO:0000256" key="1">
    <source>
        <dbReference type="ARBA" id="ARBA00001968"/>
    </source>
</evidence>
<dbReference type="Proteomes" id="UP000821853">
    <property type="component" value="Unassembled WGS sequence"/>
</dbReference>
<dbReference type="EMBL" id="JABSTR010002748">
    <property type="protein sequence ID" value="KAH9384600.1"/>
    <property type="molecule type" value="Genomic_DNA"/>
</dbReference>
<keyword evidence="5" id="KW-1185">Reference proteome</keyword>